<dbReference type="AlphaFoldDB" id="A0A9P5NPP7"/>
<sequence>MRRCDNCGSLNSSLDEGDLCNIYNGVPCATCKQLSLLNLQIAEAKDHMEKLLHERRRMKSERNRDHDLLNACLPPEITARIFELYVAPTSEPNHSKRVPSSPMILVAVCQAWRDLAERTPSLWVSVRINLTKDTKDASLQTLTRHIRCSGSHHLFIQIRLLEDETRTNADIGAIYAAFLDTLSTCSKRWQVLDCDITKEFWERLRLCLCAGTDPIEAPGIVAPFLQTLRLYSLRGDILTEEDVFSRGLLDVTAVPQFNPTHSAIYVSKMLLIYSVQLSK</sequence>
<keyword evidence="1" id="KW-0175">Coiled coil</keyword>
<dbReference type="Proteomes" id="UP000724874">
    <property type="component" value="Unassembled WGS sequence"/>
</dbReference>
<organism evidence="2 3">
    <name type="scientific">Gymnopilus junonius</name>
    <name type="common">Spectacular rustgill mushroom</name>
    <name type="synonym">Gymnopilus spectabilis subsp. junonius</name>
    <dbReference type="NCBI Taxonomy" id="109634"/>
    <lineage>
        <taxon>Eukaryota</taxon>
        <taxon>Fungi</taxon>
        <taxon>Dikarya</taxon>
        <taxon>Basidiomycota</taxon>
        <taxon>Agaricomycotina</taxon>
        <taxon>Agaricomycetes</taxon>
        <taxon>Agaricomycetidae</taxon>
        <taxon>Agaricales</taxon>
        <taxon>Agaricineae</taxon>
        <taxon>Hymenogastraceae</taxon>
        <taxon>Gymnopilus</taxon>
    </lineage>
</organism>
<evidence type="ECO:0000313" key="3">
    <source>
        <dbReference type="Proteomes" id="UP000724874"/>
    </source>
</evidence>
<evidence type="ECO:0000256" key="1">
    <source>
        <dbReference type="SAM" id="Coils"/>
    </source>
</evidence>
<name>A0A9P5NPP7_GYMJU</name>
<comment type="caution">
    <text evidence="2">The sequence shown here is derived from an EMBL/GenBank/DDBJ whole genome shotgun (WGS) entry which is preliminary data.</text>
</comment>
<accession>A0A9P5NPP7</accession>
<evidence type="ECO:0000313" key="2">
    <source>
        <dbReference type="EMBL" id="KAF8902243.1"/>
    </source>
</evidence>
<protein>
    <recommendedName>
        <fullName evidence="4">F-box domain-containing protein</fullName>
    </recommendedName>
</protein>
<feature type="coiled-coil region" evidence="1">
    <location>
        <begin position="34"/>
        <end position="61"/>
    </location>
</feature>
<proteinExistence type="predicted"/>
<dbReference type="EMBL" id="JADNYJ010000037">
    <property type="protein sequence ID" value="KAF8902243.1"/>
    <property type="molecule type" value="Genomic_DNA"/>
</dbReference>
<keyword evidence="3" id="KW-1185">Reference proteome</keyword>
<dbReference type="OrthoDB" id="3365698at2759"/>
<gene>
    <name evidence="2" type="ORF">CPB84DRAFT_875427</name>
</gene>
<evidence type="ECO:0008006" key="4">
    <source>
        <dbReference type="Google" id="ProtNLM"/>
    </source>
</evidence>
<reference evidence="2" key="1">
    <citation type="submission" date="2020-11" db="EMBL/GenBank/DDBJ databases">
        <authorList>
            <consortium name="DOE Joint Genome Institute"/>
            <person name="Ahrendt S."/>
            <person name="Riley R."/>
            <person name="Andreopoulos W."/>
            <person name="LaButti K."/>
            <person name="Pangilinan J."/>
            <person name="Ruiz-duenas F.J."/>
            <person name="Barrasa J.M."/>
            <person name="Sanchez-Garcia M."/>
            <person name="Camarero S."/>
            <person name="Miyauchi S."/>
            <person name="Serrano A."/>
            <person name="Linde D."/>
            <person name="Babiker R."/>
            <person name="Drula E."/>
            <person name="Ayuso-Fernandez I."/>
            <person name="Pacheco R."/>
            <person name="Padilla G."/>
            <person name="Ferreira P."/>
            <person name="Barriuso J."/>
            <person name="Kellner H."/>
            <person name="Castanera R."/>
            <person name="Alfaro M."/>
            <person name="Ramirez L."/>
            <person name="Pisabarro A.G."/>
            <person name="Kuo A."/>
            <person name="Tritt A."/>
            <person name="Lipzen A."/>
            <person name="He G."/>
            <person name="Yan M."/>
            <person name="Ng V."/>
            <person name="Cullen D."/>
            <person name="Martin F."/>
            <person name="Rosso M.-N."/>
            <person name="Henrissat B."/>
            <person name="Hibbett D."/>
            <person name="Martinez A.T."/>
            <person name="Grigoriev I.V."/>
        </authorList>
    </citation>
    <scope>NUCLEOTIDE SEQUENCE</scope>
    <source>
        <strain evidence="2">AH 44721</strain>
    </source>
</reference>